<dbReference type="InterPro" id="IPR007050">
    <property type="entry name" value="HTH_bacterioopsin"/>
</dbReference>
<dbReference type="InterPro" id="IPR056493">
    <property type="entry name" value="HVO_0513_N"/>
</dbReference>
<dbReference type="PANTHER" id="PTHR34236">
    <property type="entry name" value="DIMETHYL SULFOXIDE REDUCTASE TRANSCRIPTIONAL ACTIVATOR"/>
    <property type="match status" value="1"/>
</dbReference>
<keyword evidence="2" id="KW-0804">Transcription</keyword>
<feature type="domain" description="HVO-0513-like N-terminal" evidence="4">
    <location>
        <begin position="20"/>
        <end position="154"/>
    </location>
</feature>
<gene>
    <name evidence="5" type="ORF">NDI76_02815</name>
</gene>
<keyword evidence="6" id="KW-1185">Reference proteome</keyword>
<feature type="domain" description="HTH bat-type" evidence="3">
    <location>
        <begin position="165"/>
        <end position="217"/>
    </location>
</feature>
<organism evidence="5 6">
    <name type="scientific">Halogeometricum salsisoli</name>
    <dbReference type="NCBI Taxonomy" id="2950536"/>
    <lineage>
        <taxon>Archaea</taxon>
        <taxon>Methanobacteriati</taxon>
        <taxon>Methanobacteriota</taxon>
        <taxon>Stenosarchaea group</taxon>
        <taxon>Halobacteria</taxon>
        <taxon>Halobacteriales</taxon>
        <taxon>Haloferacaceae</taxon>
        <taxon>Halogeometricum</taxon>
    </lineage>
</organism>
<dbReference type="Gene3D" id="1.10.10.10">
    <property type="entry name" value="Winged helix-like DNA-binding domain superfamily/Winged helix DNA-binding domain"/>
    <property type="match status" value="1"/>
</dbReference>
<sequence>MSADSLRYATLTLSGAVQLPVFDRFDRSPSVRVEATRYLGPVENGEYVGLSDLRGDLGVARDLLADGDGVLRYDVAGAAGHGIVYAHYRSVGPVGDLLAILYRNDIVLDWPIEHRRTEAGSEIRFTVIGTGAGIRRSAAAVPDAVGLSVEQVGRFESRTESAPLLTDRQAALLELAVEEGYYEVPRETTHRALADRLGVAAGTVSDRLQRIERRVMTAYADGPDR</sequence>
<reference evidence="5 6" key="1">
    <citation type="submission" date="2022-06" db="EMBL/GenBank/DDBJ databases">
        <title>Halogeometricum sp. a new haloarchaeum isolate from saline soil.</title>
        <authorList>
            <person name="Strakova D."/>
            <person name="Galisteo C."/>
            <person name="Sanchez-Porro C."/>
            <person name="Ventosa A."/>
        </authorList>
    </citation>
    <scope>NUCLEOTIDE SEQUENCE [LARGE SCALE GENOMIC DNA]</scope>
    <source>
        <strain evidence="5 6">S1BR25-6</strain>
    </source>
</reference>
<dbReference type="PANTHER" id="PTHR34236:SF1">
    <property type="entry name" value="DIMETHYL SULFOXIDE REDUCTASE TRANSCRIPTIONAL ACTIVATOR"/>
    <property type="match status" value="1"/>
</dbReference>
<comment type="caution">
    <text evidence="5">The sequence shown here is derived from an EMBL/GenBank/DDBJ whole genome shotgun (WGS) entry which is preliminary data.</text>
</comment>
<evidence type="ECO:0000256" key="2">
    <source>
        <dbReference type="ARBA" id="ARBA00023163"/>
    </source>
</evidence>
<keyword evidence="1" id="KW-0805">Transcription regulation</keyword>
<dbReference type="RefSeq" id="WP_310922498.1">
    <property type="nucleotide sequence ID" value="NZ_JAMQOP010000001.1"/>
</dbReference>
<evidence type="ECO:0000259" key="4">
    <source>
        <dbReference type="Pfam" id="PF24278"/>
    </source>
</evidence>
<dbReference type="Pfam" id="PF04967">
    <property type="entry name" value="HTH_10"/>
    <property type="match status" value="1"/>
</dbReference>
<dbReference type="Pfam" id="PF24278">
    <property type="entry name" value="HVO_0513_N"/>
    <property type="match status" value="1"/>
</dbReference>
<evidence type="ECO:0000259" key="3">
    <source>
        <dbReference type="Pfam" id="PF04967"/>
    </source>
</evidence>
<dbReference type="InterPro" id="IPR036388">
    <property type="entry name" value="WH-like_DNA-bd_sf"/>
</dbReference>
<accession>A0ABU2GA42</accession>
<proteinExistence type="predicted"/>
<protein>
    <submittedName>
        <fullName evidence="5">Helix-turn-helix domain-containing protein</fullName>
    </submittedName>
</protein>
<name>A0ABU2GA42_9EURY</name>
<dbReference type="Proteomes" id="UP001257060">
    <property type="component" value="Unassembled WGS sequence"/>
</dbReference>
<dbReference type="EMBL" id="JAMQOP010000001">
    <property type="protein sequence ID" value="MDS0297671.1"/>
    <property type="molecule type" value="Genomic_DNA"/>
</dbReference>
<evidence type="ECO:0000313" key="5">
    <source>
        <dbReference type="EMBL" id="MDS0297671.1"/>
    </source>
</evidence>
<evidence type="ECO:0000256" key="1">
    <source>
        <dbReference type="ARBA" id="ARBA00023015"/>
    </source>
</evidence>
<evidence type="ECO:0000313" key="6">
    <source>
        <dbReference type="Proteomes" id="UP001257060"/>
    </source>
</evidence>